<accession>A0A940DVB4</accession>
<feature type="transmembrane region" description="Helical" evidence="8">
    <location>
        <begin position="82"/>
        <end position="100"/>
    </location>
</feature>
<dbReference type="PANTHER" id="PTHR30474:SF1">
    <property type="entry name" value="PEPTIDOGLYCAN GLYCOSYLTRANSFERASE MRDB"/>
    <property type="match status" value="1"/>
</dbReference>
<feature type="transmembrane region" description="Helical" evidence="8">
    <location>
        <begin position="391"/>
        <end position="412"/>
    </location>
</feature>
<feature type="transmembrane region" description="Helical" evidence="8">
    <location>
        <begin position="424"/>
        <end position="451"/>
    </location>
</feature>
<gene>
    <name evidence="9" type="ORF">IAB75_04850</name>
</gene>
<keyword evidence="3" id="KW-0133">Cell shape</keyword>
<evidence type="ECO:0000256" key="8">
    <source>
        <dbReference type="SAM" id="Phobius"/>
    </source>
</evidence>
<protein>
    <recommendedName>
        <fullName evidence="7">Cell wall polymerase</fullName>
    </recommendedName>
    <alternativeName>
        <fullName evidence="6">Peptidoglycan polymerase</fullName>
    </alternativeName>
</protein>
<dbReference type="Pfam" id="PF01098">
    <property type="entry name" value="FTSW_RODA_SPOVE"/>
    <property type="match status" value="2"/>
</dbReference>
<feature type="transmembrane region" description="Helical" evidence="8">
    <location>
        <begin position="15"/>
        <end position="34"/>
    </location>
</feature>
<evidence type="ECO:0000313" key="10">
    <source>
        <dbReference type="Proteomes" id="UP000725002"/>
    </source>
</evidence>
<evidence type="ECO:0000256" key="4">
    <source>
        <dbReference type="ARBA" id="ARBA00022989"/>
    </source>
</evidence>
<feature type="transmembrane region" description="Helical" evidence="8">
    <location>
        <begin position="55"/>
        <end position="76"/>
    </location>
</feature>
<proteinExistence type="predicted"/>
<name>A0A940DVB4_9BACT</name>
<feature type="transmembrane region" description="Helical" evidence="8">
    <location>
        <begin position="271"/>
        <end position="287"/>
    </location>
</feature>
<comment type="subcellular location">
    <subcellularLocation>
        <location evidence="1">Membrane</location>
        <topology evidence="1">Multi-pass membrane protein</topology>
    </subcellularLocation>
</comment>
<evidence type="ECO:0000313" key="9">
    <source>
        <dbReference type="EMBL" id="MBO8483423.1"/>
    </source>
</evidence>
<feature type="transmembrane region" description="Helical" evidence="8">
    <location>
        <begin position="457"/>
        <end position="478"/>
    </location>
</feature>
<dbReference type="EMBL" id="JADILV010000035">
    <property type="protein sequence ID" value="MBO8483423.1"/>
    <property type="molecule type" value="Genomic_DNA"/>
</dbReference>
<reference evidence="9" key="1">
    <citation type="submission" date="2020-10" db="EMBL/GenBank/DDBJ databases">
        <authorList>
            <person name="Gilroy R."/>
        </authorList>
    </citation>
    <scope>NUCLEOTIDE SEQUENCE</scope>
    <source>
        <strain evidence="9">G3-8215</strain>
    </source>
</reference>
<feature type="transmembrane region" description="Helical" evidence="8">
    <location>
        <begin position="299"/>
        <end position="318"/>
    </location>
</feature>
<dbReference type="GO" id="GO:0032153">
    <property type="term" value="C:cell division site"/>
    <property type="evidence" value="ECO:0007669"/>
    <property type="project" value="TreeGrafter"/>
</dbReference>
<dbReference type="Proteomes" id="UP000725002">
    <property type="component" value="Unassembled WGS sequence"/>
</dbReference>
<keyword evidence="2 8" id="KW-0812">Transmembrane</keyword>
<evidence type="ECO:0000256" key="2">
    <source>
        <dbReference type="ARBA" id="ARBA00022692"/>
    </source>
</evidence>
<dbReference type="NCBIfam" id="NF037961">
    <property type="entry name" value="RodA_shape"/>
    <property type="match status" value="2"/>
</dbReference>
<feature type="transmembrane region" description="Helical" evidence="8">
    <location>
        <begin position="197"/>
        <end position="221"/>
    </location>
</feature>
<reference evidence="9" key="2">
    <citation type="journal article" date="2021" name="PeerJ">
        <title>Extensive microbial diversity within the chicken gut microbiome revealed by metagenomics and culture.</title>
        <authorList>
            <person name="Gilroy R."/>
            <person name="Ravi A."/>
            <person name="Getino M."/>
            <person name="Pursley I."/>
            <person name="Horton D.L."/>
            <person name="Alikhan N.F."/>
            <person name="Baker D."/>
            <person name="Gharbi K."/>
            <person name="Hall N."/>
            <person name="Watson M."/>
            <person name="Adriaenssens E.M."/>
            <person name="Foster-Nyarko E."/>
            <person name="Jarju S."/>
            <person name="Secka A."/>
            <person name="Antonio M."/>
            <person name="Oren A."/>
            <person name="Chaudhuri R.R."/>
            <person name="La Ragione R."/>
            <person name="Hildebrand F."/>
            <person name="Pallen M.J."/>
        </authorList>
    </citation>
    <scope>NUCLEOTIDE SEQUENCE</scope>
    <source>
        <strain evidence="9">G3-8215</strain>
    </source>
</reference>
<keyword evidence="5 8" id="KW-0472">Membrane</keyword>
<evidence type="ECO:0000256" key="3">
    <source>
        <dbReference type="ARBA" id="ARBA00022960"/>
    </source>
</evidence>
<feature type="transmembrane region" description="Helical" evidence="8">
    <location>
        <begin position="233"/>
        <end position="251"/>
    </location>
</feature>
<sequence length="486" mass="53954">MNSYRGNSFLKSIDWSLVVTYLLLVMIGWVNIYASVHSSEPASIFDFSCRSGKQFVWIVSAIGMAGIILFIINPRVWDSLSILFYAATILLLVAVIFFGVEVKGSRSWFEFGPVRFQPAEISKIATSLLLATVMSQIGYRLTTARNFILTVLIILVPMAIIVAQSETGSALVYVGFVFMLYREGLSGWLLFIIGMAILLFILTLTASPFVSMLALAAVATLCSALESGRIKKWATSILPVMVFLALVPFIIRWTSALFPDPDTVIGKVRPMYFFAVAAAAGILFYAYKAYRDRSRFKLGVIASFIIGTAFIMSVDFIFHDVLQDHQRKRIEVLLGLKDDPSGVGYNVNQSMIAIGSGGFSGKGFLHGTQTTYGFVPEQSTDFIFCTIGEEWGFVGAASVILLYVFLIWRILHDAERSREAFTRIYGYCVACCIFMHLFINVGMTMGLVPVIGIPLPLLSYGGSSLWAFTAMIFIFIALDRNEKRYL</sequence>
<dbReference type="InterPro" id="IPR001182">
    <property type="entry name" value="FtsW/RodA"/>
</dbReference>
<feature type="transmembrane region" description="Helical" evidence="8">
    <location>
        <begin position="145"/>
        <end position="163"/>
    </location>
</feature>
<organism evidence="9 10">
    <name type="scientific">Candidatus Cryptobacteroides avicola</name>
    <dbReference type="NCBI Taxonomy" id="2840757"/>
    <lineage>
        <taxon>Bacteria</taxon>
        <taxon>Pseudomonadati</taxon>
        <taxon>Bacteroidota</taxon>
        <taxon>Bacteroidia</taxon>
        <taxon>Bacteroidales</taxon>
        <taxon>Candidatus Cryptobacteroides</taxon>
    </lineage>
</organism>
<evidence type="ECO:0000256" key="7">
    <source>
        <dbReference type="ARBA" id="ARBA00033270"/>
    </source>
</evidence>
<evidence type="ECO:0000256" key="1">
    <source>
        <dbReference type="ARBA" id="ARBA00004141"/>
    </source>
</evidence>
<dbReference type="GO" id="GO:0051301">
    <property type="term" value="P:cell division"/>
    <property type="evidence" value="ECO:0007669"/>
    <property type="project" value="InterPro"/>
</dbReference>
<dbReference type="PROSITE" id="PS00428">
    <property type="entry name" value="FTSW_RODA_SPOVE"/>
    <property type="match status" value="1"/>
</dbReference>
<dbReference type="PANTHER" id="PTHR30474">
    <property type="entry name" value="CELL CYCLE PROTEIN"/>
    <property type="match status" value="1"/>
</dbReference>
<dbReference type="GO" id="GO:0008360">
    <property type="term" value="P:regulation of cell shape"/>
    <property type="evidence" value="ECO:0007669"/>
    <property type="project" value="UniProtKB-KW"/>
</dbReference>
<dbReference type="AlphaFoldDB" id="A0A940DVB4"/>
<keyword evidence="4 8" id="KW-1133">Transmembrane helix</keyword>
<dbReference type="InterPro" id="IPR018365">
    <property type="entry name" value="Cell_cycle_FtsW-rel_CS"/>
</dbReference>
<evidence type="ECO:0000256" key="6">
    <source>
        <dbReference type="ARBA" id="ARBA00032370"/>
    </source>
</evidence>
<comment type="caution">
    <text evidence="9">The sequence shown here is derived from an EMBL/GenBank/DDBJ whole genome shotgun (WGS) entry which is preliminary data.</text>
</comment>
<evidence type="ECO:0000256" key="5">
    <source>
        <dbReference type="ARBA" id="ARBA00023136"/>
    </source>
</evidence>
<dbReference type="GO" id="GO:0005886">
    <property type="term" value="C:plasma membrane"/>
    <property type="evidence" value="ECO:0007669"/>
    <property type="project" value="TreeGrafter"/>
</dbReference>
<dbReference type="GO" id="GO:0015648">
    <property type="term" value="F:lipid-linked peptidoglycan transporter activity"/>
    <property type="evidence" value="ECO:0007669"/>
    <property type="project" value="TreeGrafter"/>
</dbReference>